<comment type="caution">
    <text evidence="2">The sequence shown here is derived from an EMBL/GenBank/DDBJ whole genome shotgun (WGS) entry which is preliminary data.</text>
</comment>
<name>A0A3M3FW65_PSESG</name>
<organism evidence="2 3">
    <name type="scientific">Pseudomonas savastanoi pv. glycinea</name>
    <name type="common">Pseudomonas syringae pv. glycinea</name>
    <dbReference type="NCBI Taxonomy" id="318"/>
    <lineage>
        <taxon>Bacteria</taxon>
        <taxon>Pseudomonadati</taxon>
        <taxon>Pseudomonadota</taxon>
        <taxon>Gammaproteobacteria</taxon>
        <taxon>Pseudomonadales</taxon>
        <taxon>Pseudomonadaceae</taxon>
        <taxon>Pseudomonas</taxon>
    </lineage>
</organism>
<keyword evidence="1" id="KW-0812">Transmembrane</keyword>
<reference evidence="2 3" key="1">
    <citation type="submission" date="2018-08" db="EMBL/GenBank/DDBJ databases">
        <title>Recombination of ecologically and evolutionarily significant loci maintains genetic cohesion in the Pseudomonas syringae species complex.</title>
        <authorList>
            <person name="Dillon M."/>
            <person name="Thakur S."/>
            <person name="Almeida R.N.D."/>
            <person name="Weir B.S."/>
            <person name="Guttman D.S."/>
        </authorList>
    </citation>
    <scope>NUCLEOTIDE SEQUENCE [LARGE SCALE GENOMIC DNA]</scope>
    <source>
        <strain evidence="2 3">ICMP 4324</strain>
    </source>
</reference>
<evidence type="ECO:0000313" key="2">
    <source>
        <dbReference type="EMBL" id="RMM66191.1"/>
    </source>
</evidence>
<accession>A0A3M3FW65</accession>
<proteinExistence type="predicted"/>
<dbReference type="AlphaFoldDB" id="A0A3M3FW65"/>
<gene>
    <name evidence="2" type="ORF">ALQ73_05670</name>
</gene>
<sequence length="911" mass="99705">MRDKKIPEPVGDFLLTYQLRSRSVFAIATQLELLASNTGVLELGQQTLKTIFRQLDQAEAVTHLDAADSFAGQAAFVEDGTQQVLGSDTITRTQRGTATSTAFGQRDRRTTLTLRTITAIAAAATFWTITAWSVVRNQRALALDSCQGQSLTVGSLAQQCSSKGTRAATDVGSQTIQQIAVSRFGIGNQWRQAVGQFLDAGIQNGLGIRQADFSNLLTGYTLDHLQHTALARSYQQQCTTFATGTTGTADTVNVGLWIVRHVHVEYVGNTRNVKTTGSNVGRYNDVQTAILEGIDNALALVLSDVTVQCSSLVAFGFKGACQVQGRLLGADEHDQGVEVFDFQQAQYSGGLLVSVNQQVSLLDRGNGLGLGLDLDVLRIAQMALGDGTDRLWQRCREQHGLAGFRHGLEDDFEVVHEAQLEHFVRFIENQMVHGCQDFLVTTQVVAETARGGDNDLCAVADGLELRAHWRAAVDRYNGHARHLFGVGLERGGNLKCQFAGRGQDQCLRLALARVDAMQDRQCERGGFTRTGLRLTNHVVTGENNRDRLLLNGRRLFVASGDDCCNDIWMKFESGEAADFLGHGSASSASAKTHASKLRVPCTTLRSPWLLCRRGFAKTFDEWIVQASPLCEQATEAGFGVLQYLDEGPVKAGAHYTGNMHLSESFFAKHCAILEQPKALGPGRGLADKGAGPRLRALPLKRLICSCGWPVSRPAGVANCLTPDFRPASTCLARSSRGTDRPDQRLQRVPKMRRKCLGTRTQCLDIQRLIEVGRHDQNDVALFYRQLPVMTVVQTPQQSRAQRFTVVGGPLVDDQPATGIEALLAALQKIPGQMPDARPDIGVQVDKDQVGRLCAVQQIQRIADADIQTRVVIEPHELHGQARHIRAQLDDFHVFKRQELHAGLGQRTRTQP</sequence>
<protein>
    <submittedName>
        <fullName evidence="2">Uncharacterized protein</fullName>
    </submittedName>
</protein>
<evidence type="ECO:0000256" key="1">
    <source>
        <dbReference type="SAM" id="Phobius"/>
    </source>
</evidence>
<keyword evidence="1" id="KW-0472">Membrane</keyword>
<dbReference type="AntiFam" id="ANF00149">
    <property type="entry name" value="Shadow ORF (opposite cshA)"/>
</dbReference>
<keyword evidence="1" id="KW-1133">Transmembrane helix</keyword>
<dbReference type="Proteomes" id="UP000276829">
    <property type="component" value="Unassembled WGS sequence"/>
</dbReference>
<feature type="transmembrane region" description="Helical" evidence="1">
    <location>
        <begin position="112"/>
        <end position="135"/>
    </location>
</feature>
<evidence type="ECO:0000313" key="3">
    <source>
        <dbReference type="Proteomes" id="UP000276829"/>
    </source>
</evidence>
<dbReference type="EMBL" id="RBON01000222">
    <property type="protein sequence ID" value="RMM66191.1"/>
    <property type="molecule type" value="Genomic_DNA"/>
</dbReference>